<feature type="compositionally biased region" description="Polar residues" evidence="1">
    <location>
        <begin position="215"/>
        <end position="237"/>
    </location>
</feature>
<proteinExistence type="predicted"/>
<dbReference type="EMBL" id="KV019632">
    <property type="protein sequence ID" value="KZV15747.1"/>
    <property type="molecule type" value="Genomic_DNA"/>
</dbReference>
<feature type="compositionally biased region" description="Polar residues" evidence="1">
    <location>
        <begin position="73"/>
        <end position="95"/>
    </location>
</feature>
<dbReference type="Proteomes" id="UP000250235">
    <property type="component" value="Unassembled WGS sequence"/>
</dbReference>
<protein>
    <submittedName>
        <fullName evidence="2">Uncharacterized protein</fullName>
    </submittedName>
</protein>
<sequence length="237" mass="26675">MHDGCQRIIGGRGTTTQLCSSHHHSVIFRCDGSADHHRIVVFRRDNSTGHHNSHIGPFRHDDSAGRSQRAKESSSQVNQAQGSIRTSNQLKPQSDLTRERNKRPAQICFLTDPRRSLTKPAGNPNLPEQLTIQLNTKPNLLSTYGQGSRLLNKALLALTKLEWEESLTQKLKSERENHRLGFVKLLKSATTSLLFHKSTYHSKLVSIERSKQDEPSTTNLSPNKDGNRRQSNGEGFR</sequence>
<dbReference type="AlphaFoldDB" id="A0A2Z7A2P0"/>
<reference evidence="2 3" key="1">
    <citation type="journal article" date="2015" name="Proc. Natl. Acad. Sci. U.S.A.">
        <title>The resurrection genome of Boea hygrometrica: A blueprint for survival of dehydration.</title>
        <authorList>
            <person name="Xiao L."/>
            <person name="Yang G."/>
            <person name="Zhang L."/>
            <person name="Yang X."/>
            <person name="Zhao S."/>
            <person name="Ji Z."/>
            <person name="Zhou Q."/>
            <person name="Hu M."/>
            <person name="Wang Y."/>
            <person name="Chen M."/>
            <person name="Xu Y."/>
            <person name="Jin H."/>
            <person name="Xiao X."/>
            <person name="Hu G."/>
            <person name="Bao F."/>
            <person name="Hu Y."/>
            <person name="Wan P."/>
            <person name="Li L."/>
            <person name="Deng X."/>
            <person name="Kuang T."/>
            <person name="Xiang C."/>
            <person name="Zhu J.K."/>
            <person name="Oliver M.J."/>
            <person name="He Y."/>
        </authorList>
    </citation>
    <scope>NUCLEOTIDE SEQUENCE [LARGE SCALE GENOMIC DNA]</scope>
    <source>
        <strain evidence="3">cv. XS01</strain>
    </source>
</reference>
<gene>
    <name evidence="2" type="ORF">F511_33866</name>
</gene>
<organism evidence="2 3">
    <name type="scientific">Dorcoceras hygrometricum</name>
    <dbReference type="NCBI Taxonomy" id="472368"/>
    <lineage>
        <taxon>Eukaryota</taxon>
        <taxon>Viridiplantae</taxon>
        <taxon>Streptophyta</taxon>
        <taxon>Embryophyta</taxon>
        <taxon>Tracheophyta</taxon>
        <taxon>Spermatophyta</taxon>
        <taxon>Magnoliopsida</taxon>
        <taxon>eudicotyledons</taxon>
        <taxon>Gunneridae</taxon>
        <taxon>Pentapetalae</taxon>
        <taxon>asterids</taxon>
        <taxon>lamiids</taxon>
        <taxon>Lamiales</taxon>
        <taxon>Gesneriaceae</taxon>
        <taxon>Didymocarpoideae</taxon>
        <taxon>Trichosporeae</taxon>
        <taxon>Loxocarpinae</taxon>
        <taxon>Dorcoceras</taxon>
    </lineage>
</organism>
<keyword evidence="3" id="KW-1185">Reference proteome</keyword>
<feature type="compositionally biased region" description="Basic and acidic residues" evidence="1">
    <location>
        <begin position="58"/>
        <end position="72"/>
    </location>
</feature>
<evidence type="ECO:0000313" key="3">
    <source>
        <dbReference type="Proteomes" id="UP000250235"/>
    </source>
</evidence>
<feature type="region of interest" description="Disordered" evidence="1">
    <location>
        <begin position="206"/>
        <end position="237"/>
    </location>
</feature>
<name>A0A2Z7A2P0_9LAMI</name>
<evidence type="ECO:0000256" key="1">
    <source>
        <dbReference type="SAM" id="MobiDB-lite"/>
    </source>
</evidence>
<evidence type="ECO:0000313" key="2">
    <source>
        <dbReference type="EMBL" id="KZV15747.1"/>
    </source>
</evidence>
<feature type="region of interest" description="Disordered" evidence="1">
    <location>
        <begin position="45"/>
        <end position="108"/>
    </location>
</feature>
<accession>A0A2Z7A2P0</accession>